<feature type="chain" id="PRO_5035875564" evidence="1">
    <location>
        <begin position="22"/>
        <end position="113"/>
    </location>
</feature>
<dbReference type="EMBL" id="QGKW02001988">
    <property type="protein sequence ID" value="KAF2554350.1"/>
    <property type="molecule type" value="Genomic_DNA"/>
</dbReference>
<sequence>MSRLFISHIWSSAIFFSLVSSSHLLLRNPSVSPTTVDKLHHHAPFGTITSSQKHINASAHISIVTLSPLRRHRNKKQNVVTCLLSTLFQLEYRLGSLSLSFDSGFVTVVGIES</sequence>
<organism evidence="2 3">
    <name type="scientific">Brassica cretica</name>
    <name type="common">Mustard</name>
    <dbReference type="NCBI Taxonomy" id="69181"/>
    <lineage>
        <taxon>Eukaryota</taxon>
        <taxon>Viridiplantae</taxon>
        <taxon>Streptophyta</taxon>
        <taxon>Embryophyta</taxon>
        <taxon>Tracheophyta</taxon>
        <taxon>Spermatophyta</taxon>
        <taxon>Magnoliopsida</taxon>
        <taxon>eudicotyledons</taxon>
        <taxon>Gunneridae</taxon>
        <taxon>Pentapetalae</taxon>
        <taxon>rosids</taxon>
        <taxon>malvids</taxon>
        <taxon>Brassicales</taxon>
        <taxon>Brassicaceae</taxon>
        <taxon>Brassiceae</taxon>
        <taxon>Brassica</taxon>
    </lineage>
</organism>
<evidence type="ECO:0000313" key="3">
    <source>
        <dbReference type="Proteomes" id="UP000712281"/>
    </source>
</evidence>
<gene>
    <name evidence="2" type="ORF">F2Q68_00033656</name>
</gene>
<evidence type="ECO:0000256" key="1">
    <source>
        <dbReference type="SAM" id="SignalP"/>
    </source>
</evidence>
<keyword evidence="1" id="KW-0732">Signal</keyword>
<dbReference type="Proteomes" id="UP000712281">
    <property type="component" value="Unassembled WGS sequence"/>
</dbReference>
<name>A0A8S9HB79_BRACR</name>
<protein>
    <submittedName>
        <fullName evidence="2">Uncharacterized protein</fullName>
    </submittedName>
</protein>
<reference evidence="2" key="1">
    <citation type="submission" date="2019-12" db="EMBL/GenBank/DDBJ databases">
        <title>Genome sequencing and annotation of Brassica cretica.</title>
        <authorList>
            <person name="Studholme D.J."/>
            <person name="Sarris P.F."/>
        </authorList>
    </citation>
    <scope>NUCLEOTIDE SEQUENCE</scope>
    <source>
        <strain evidence="2">PFS-001/15</strain>
        <tissue evidence="2">Leaf</tissue>
    </source>
</reference>
<comment type="caution">
    <text evidence="2">The sequence shown here is derived from an EMBL/GenBank/DDBJ whole genome shotgun (WGS) entry which is preliminary data.</text>
</comment>
<proteinExistence type="predicted"/>
<feature type="signal peptide" evidence="1">
    <location>
        <begin position="1"/>
        <end position="21"/>
    </location>
</feature>
<dbReference type="AlphaFoldDB" id="A0A8S9HB79"/>
<evidence type="ECO:0000313" key="2">
    <source>
        <dbReference type="EMBL" id="KAF2554350.1"/>
    </source>
</evidence>
<accession>A0A8S9HB79</accession>